<proteinExistence type="predicted"/>
<dbReference type="InterPro" id="IPR019426">
    <property type="entry name" value="7TM_GPCR_serpentine_rcpt_Srv"/>
</dbReference>
<name>A0A914PSD2_9BILA</name>
<evidence type="ECO:0000256" key="1">
    <source>
        <dbReference type="SAM" id="Phobius"/>
    </source>
</evidence>
<dbReference type="Pfam" id="PF10323">
    <property type="entry name" value="7TM_GPCR_Srv"/>
    <property type="match status" value="1"/>
</dbReference>
<feature type="transmembrane region" description="Helical" evidence="1">
    <location>
        <begin position="133"/>
        <end position="163"/>
    </location>
</feature>
<dbReference type="Proteomes" id="UP000887578">
    <property type="component" value="Unplaced"/>
</dbReference>
<dbReference type="PANTHER" id="PTHR31748:SF1">
    <property type="entry name" value="SERPENTINE RECEPTOR, CLASS V"/>
    <property type="match status" value="1"/>
</dbReference>
<evidence type="ECO:0000313" key="2">
    <source>
        <dbReference type="Proteomes" id="UP000887578"/>
    </source>
</evidence>
<dbReference type="SUPFAM" id="SSF81321">
    <property type="entry name" value="Family A G protein-coupled receptor-like"/>
    <property type="match status" value="1"/>
</dbReference>
<reference evidence="3" key="1">
    <citation type="submission" date="2022-11" db="UniProtKB">
        <authorList>
            <consortium name="WormBaseParasite"/>
        </authorList>
    </citation>
    <scope>IDENTIFICATION</scope>
</reference>
<accession>A0A914PSD2</accession>
<feature type="transmembrane region" description="Helical" evidence="1">
    <location>
        <begin position="6"/>
        <end position="25"/>
    </location>
</feature>
<keyword evidence="1" id="KW-0472">Membrane</keyword>
<dbReference type="PANTHER" id="PTHR31748">
    <property type="entry name" value="SERPENTINE RECEPTOR, CLASS V"/>
    <property type="match status" value="1"/>
</dbReference>
<keyword evidence="1" id="KW-0812">Transmembrane</keyword>
<organism evidence="2 3">
    <name type="scientific">Panagrolaimus davidi</name>
    <dbReference type="NCBI Taxonomy" id="227884"/>
    <lineage>
        <taxon>Eukaryota</taxon>
        <taxon>Metazoa</taxon>
        <taxon>Ecdysozoa</taxon>
        <taxon>Nematoda</taxon>
        <taxon>Chromadorea</taxon>
        <taxon>Rhabditida</taxon>
        <taxon>Tylenchina</taxon>
        <taxon>Panagrolaimomorpha</taxon>
        <taxon>Panagrolaimoidea</taxon>
        <taxon>Panagrolaimidae</taxon>
        <taxon>Panagrolaimus</taxon>
    </lineage>
</organism>
<keyword evidence="1" id="KW-1133">Transmembrane helix</keyword>
<protein>
    <submittedName>
        <fullName evidence="3">Uncharacterized protein</fullName>
    </submittedName>
</protein>
<evidence type="ECO:0000313" key="3">
    <source>
        <dbReference type="WBParaSite" id="PDA_v2.g21574.t1"/>
    </source>
</evidence>
<feature type="transmembrane region" description="Helical" evidence="1">
    <location>
        <begin position="60"/>
        <end position="83"/>
    </location>
</feature>
<dbReference type="WBParaSite" id="PDA_v2.g21574.t1">
    <property type="protein sequence ID" value="PDA_v2.g21574.t1"/>
    <property type="gene ID" value="PDA_v2.g21574"/>
</dbReference>
<dbReference type="AlphaFoldDB" id="A0A914PSD2"/>
<keyword evidence="2" id="KW-1185">Reference proteome</keyword>
<sequence>MLFPAWGFFIMAYVNIGANLGKWLLIASFWSRMSQGIACLIIAVNRCSAILYPLNYEKIWNKTLISIAVFVQIFAGAPFAAIAGNKEYLWYVNISTAVEYNIKLDDLVIEQNQLYWDQIQTLKVIWRNSSDRILIFLVGFVVETSCCVLLIVTYCIMGGVLWYQNVSFF</sequence>